<dbReference type="InterPro" id="IPR017972">
    <property type="entry name" value="Cyt_P450_CS"/>
</dbReference>
<evidence type="ECO:0000256" key="2">
    <source>
        <dbReference type="ARBA" id="ARBA00022617"/>
    </source>
</evidence>
<dbReference type="AlphaFoldDB" id="A0A4Y3WM74"/>
<dbReference type="PANTHER" id="PTHR46696:SF1">
    <property type="entry name" value="CYTOCHROME P450 YJIB-RELATED"/>
    <property type="match status" value="1"/>
</dbReference>
<evidence type="ECO:0000256" key="7">
    <source>
        <dbReference type="RuleBase" id="RU000461"/>
    </source>
</evidence>
<accession>A0A4Y3WM74</accession>
<keyword evidence="2 7" id="KW-0349">Heme</keyword>
<reference evidence="8 9" key="1">
    <citation type="submission" date="2019-06" db="EMBL/GenBank/DDBJ databases">
        <title>Whole genome shotgun sequence of Pseudonocardia hydrocarbonoxydans NBRC 14498.</title>
        <authorList>
            <person name="Hosoyama A."/>
            <person name="Uohara A."/>
            <person name="Ohji S."/>
            <person name="Ichikawa N."/>
        </authorList>
    </citation>
    <scope>NUCLEOTIDE SEQUENCE [LARGE SCALE GENOMIC DNA]</scope>
    <source>
        <strain evidence="8 9">NBRC 14498</strain>
    </source>
</reference>
<sequence>MSDRPLAAPSPLPRIDITDPGFKADPFPLYARLRDESPVHPVELPRFGRAYLVTRYADVAAGFRDDRLVKNRRTALTAGQLARGPRLPRALSALERGLLSLDGEDHHRLRALVHQAFTPRRVEEMRDQAERLADELLDAALAKAARTGHFDLVADYALPLPLTLIARILGVPERDGARFRSWTVSLLSLARGNPLPRIPSVLLFLRYLRRLVAERTRRPTGDLISALAAAREADDRLSADEVLSMIVLLLTAGHETTVNLIGTGTLALLRHPDQLARLRDDPALVPTAVEELVRHVVPAETATERYAREDLEIAGTLIPRGSLVLLVVAAANRDPGWFPDPDRLDLARSPNRHLSFGQGVHYCLGAPLSRLEAGVALPALLRRVPDLRLAVPEDALRWRGGMVLRGVESLPVAVR</sequence>
<organism evidence="8 9">
    <name type="scientific">Pseudonocardia hydrocarbonoxydans</name>
    <dbReference type="NCBI Taxonomy" id="76726"/>
    <lineage>
        <taxon>Bacteria</taxon>
        <taxon>Bacillati</taxon>
        <taxon>Actinomycetota</taxon>
        <taxon>Actinomycetes</taxon>
        <taxon>Pseudonocardiales</taxon>
        <taxon>Pseudonocardiaceae</taxon>
        <taxon>Pseudonocardia</taxon>
    </lineage>
</organism>
<protein>
    <submittedName>
        <fullName evidence="8">Polyketide biosynthesis cytochrome P450 PksS</fullName>
    </submittedName>
</protein>
<dbReference type="Gene3D" id="1.10.630.10">
    <property type="entry name" value="Cytochrome P450"/>
    <property type="match status" value="1"/>
</dbReference>
<evidence type="ECO:0000256" key="3">
    <source>
        <dbReference type="ARBA" id="ARBA00022723"/>
    </source>
</evidence>
<keyword evidence="6 7" id="KW-0503">Monooxygenase</keyword>
<dbReference type="PROSITE" id="PS00086">
    <property type="entry name" value="CYTOCHROME_P450"/>
    <property type="match status" value="1"/>
</dbReference>
<evidence type="ECO:0000256" key="4">
    <source>
        <dbReference type="ARBA" id="ARBA00023002"/>
    </source>
</evidence>
<evidence type="ECO:0000256" key="6">
    <source>
        <dbReference type="ARBA" id="ARBA00023033"/>
    </source>
</evidence>
<dbReference type="InterPro" id="IPR036396">
    <property type="entry name" value="Cyt_P450_sf"/>
</dbReference>
<name>A0A4Y3WM74_9PSEU</name>
<proteinExistence type="inferred from homology"/>
<dbReference type="InterPro" id="IPR001128">
    <property type="entry name" value="Cyt_P450"/>
</dbReference>
<evidence type="ECO:0000256" key="1">
    <source>
        <dbReference type="ARBA" id="ARBA00010617"/>
    </source>
</evidence>
<keyword evidence="4 7" id="KW-0560">Oxidoreductase</keyword>
<dbReference type="RefSeq" id="WP_141278402.1">
    <property type="nucleotide sequence ID" value="NZ_BAAARZ010000004.1"/>
</dbReference>
<keyword evidence="9" id="KW-1185">Reference proteome</keyword>
<dbReference type="SUPFAM" id="SSF48264">
    <property type="entry name" value="Cytochrome P450"/>
    <property type="match status" value="1"/>
</dbReference>
<dbReference type="GO" id="GO:0004497">
    <property type="term" value="F:monooxygenase activity"/>
    <property type="evidence" value="ECO:0007669"/>
    <property type="project" value="UniProtKB-KW"/>
</dbReference>
<evidence type="ECO:0000313" key="8">
    <source>
        <dbReference type="EMBL" id="GEC19864.1"/>
    </source>
</evidence>
<keyword evidence="5 7" id="KW-0408">Iron</keyword>
<evidence type="ECO:0000256" key="5">
    <source>
        <dbReference type="ARBA" id="ARBA00023004"/>
    </source>
</evidence>
<comment type="caution">
    <text evidence="8">The sequence shown here is derived from an EMBL/GenBank/DDBJ whole genome shotgun (WGS) entry which is preliminary data.</text>
</comment>
<dbReference type="EMBL" id="BJNG01000016">
    <property type="protein sequence ID" value="GEC19864.1"/>
    <property type="molecule type" value="Genomic_DNA"/>
</dbReference>
<dbReference type="PRINTS" id="PR00359">
    <property type="entry name" value="BP450"/>
</dbReference>
<dbReference type="Pfam" id="PF00067">
    <property type="entry name" value="p450"/>
    <property type="match status" value="1"/>
</dbReference>
<gene>
    <name evidence="8" type="primary">pksS</name>
    <name evidence="8" type="ORF">PHY01_21470</name>
</gene>
<evidence type="ECO:0000313" key="9">
    <source>
        <dbReference type="Proteomes" id="UP000320338"/>
    </source>
</evidence>
<dbReference type="GO" id="GO:0016705">
    <property type="term" value="F:oxidoreductase activity, acting on paired donors, with incorporation or reduction of molecular oxygen"/>
    <property type="evidence" value="ECO:0007669"/>
    <property type="project" value="InterPro"/>
</dbReference>
<dbReference type="OrthoDB" id="5500002at2"/>
<dbReference type="PANTHER" id="PTHR46696">
    <property type="entry name" value="P450, PUTATIVE (EUROFUNG)-RELATED"/>
    <property type="match status" value="1"/>
</dbReference>
<dbReference type="FunFam" id="1.10.630.10:FF:000018">
    <property type="entry name" value="Cytochrome P450 monooxygenase"/>
    <property type="match status" value="1"/>
</dbReference>
<dbReference type="Proteomes" id="UP000320338">
    <property type="component" value="Unassembled WGS sequence"/>
</dbReference>
<dbReference type="GO" id="GO:0020037">
    <property type="term" value="F:heme binding"/>
    <property type="evidence" value="ECO:0007669"/>
    <property type="project" value="InterPro"/>
</dbReference>
<dbReference type="InterPro" id="IPR002397">
    <property type="entry name" value="Cyt_P450_B"/>
</dbReference>
<keyword evidence="3 7" id="KW-0479">Metal-binding</keyword>
<dbReference type="CDD" id="cd11029">
    <property type="entry name" value="CYP107-like"/>
    <property type="match status" value="1"/>
</dbReference>
<dbReference type="GO" id="GO:0005506">
    <property type="term" value="F:iron ion binding"/>
    <property type="evidence" value="ECO:0007669"/>
    <property type="project" value="InterPro"/>
</dbReference>
<comment type="similarity">
    <text evidence="1 7">Belongs to the cytochrome P450 family.</text>
</comment>